<dbReference type="EMBL" id="LUTY01001186">
    <property type="protein sequence ID" value="OAD22078.1"/>
    <property type="molecule type" value="Genomic_DNA"/>
</dbReference>
<protein>
    <submittedName>
        <fullName evidence="1">Uncharacterized protein</fullName>
    </submittedName>
</protein>
<comment type="caution">
    <text evidence="1">The sequence shown here is derived from an EMBL/GenBank/DDBJ whole genome shotgun (WGS) entry which is preliminary data.</text>
</comment>
<organism evidence="1 2">
    <name type="scientific">Candidatus Thiomargarita nelsonii</name>
    <dbReference type="NCBI Taxonomy" id="1003181"/>
    <lineage>
        <taxon>Bacteria</taxon>
        <taxon>Pseudomonadati</taxon>
        <taxon>Pseudomonadota</taxon>
        <taxon>Gammaproteobacteria</taxon>
        <taxon>Thiotrichales</taxon>
        <taxon>Thiotrichaceae</taxon>
        <taxon>Thiomargarita</taxon>
    </lineage>
</organism>
<sequence length="303" mass="33623">MFVFFMLIFLSLTFGRQWYDSILAQLDYNKTVHSDGSVVETGIHSQVRPTVTLVYKNKDGKKVRVIADAQEYSEFVNQQVTHLENDRSQILAKTKTQLDEKLTTVFDKMRGRVEDFADWYFAYTTTYKILWEATTSATKHVVSTEAMSLSDAVSYDVEKYLHKHYEDIVLRPEISDPQLQIAYRKALQAAHENYVDVLSKRQADFQAFVSKYTSHLEAPATEETVLTLDWKSQFNKFNVTNYEKGPKGAALGAALAGGGAVAGKAVGGAAGKGVASKAVAGAAGKGIIEKAEIDLNKDLILLC</sequence>
<name>A0A176S2D5_9GAMM</name>
<dbReference type="AlphaFoldDB" id="A0A176S2D5"/>
<feature type="non-terminal residue" evidence="1">
    <location>
        <position position="303"/>
    </location>
</feature>
<proteinExistence type="predicted"/>
<evidence type="ECO:0000313" key="1">
    <source>
        <dbReference type="EMBL" id="OAD22078.1"/>
    </source>
</evidence>
<accession>A0A176S2D5</accession>
<evidence type="ECO:0000313" key="2">
    <source>
        <dbReference type="Proteomes" id="UP000076962"/>
    </source>
</evidence>
<gene>
    <name evidence="1" type="ORF">THIOM_002138</name>
</gene>
<keyword evidence="2" id="KW-1185">Reference proteome</keyword>
<reference evidence="1 2" key="1">
    <citation type="submission" date="2016-05" db="EMBL/GenBank/DDBJ databases">
        <title>Single-cell genome of chain-forming Candidatus Thiomargarita nelsonii and comparison to other large sulfur-oxidizing bacteria.</title>
        <authorList>
            <person name="Winkel M."/>
            <person name="Salman V."/>
            <person name="Woyke T."/>
            <person name="Schulz-Vogt H."/>
            <person name="Richter M."/>
            <person name="Flood B."/>
            <person name="Bailey J."/>
            <person name="Amann R."/>
            <person name="Mussmann M."/>
        </authorList>
    </citation>
    <scope>NUCLEOTIDE SEQUENCE [LARGE SCALE GENOMIC DNA]</scope>
    <source>
        <strain evidence="1 2">THI036</strain>
    </source>
</reference>
<dbReference type="Proteomes" id="UP000076962">
    <property type="component" value="Unassembled WGS sequence"/>
</dbReference>